<evidence type="ECO:0000256" key="3">
    <source>
        <dbReference type="ARBA" id="ARBA00022989"/>
    </source>
</evidence>
<feature type="transmembrane region" description="Helical" evidence="5">
    <location>
        <begin position="143"/>
        <end position="164"/>
    </location>
</feature>
<dbReference type="InterPro" id="IPR011701">
    <property type="entry name" value="MFS"/>
</dbReference>
<feature type="domain" description="Major facilitator superfamily (MFS) profile" evidence="6">
    <location>
        <begin position="18"/>
        <end position="500"/>
    </location>
</feature>
<evidence type="ECO:0000256" key="2">
    <source>
        <dbReference type="ARBA" id="ARBA00022692"/>
    </source>
</evidence>
<comment type="caution">
    <text evidence="7">The sequence shown here is derived from an EMBL/GenBank/DDBJ whole genome shotgun (WGS) entry which is preliminary data.</text>
</comment>
<feature type="transmembrane region" description="Helical" evidence="5">
    <location>
        <begin position="230"/>
        <end position="250"/>
    </location>
</feature>
<reference evidence="7 8" key="1">
    <citation type="submission" date="2018-07" db="EMBL/GenBank/DDBJ databases">
        <title>Genome sequencing of rice bacterial endophytes.</title>
        <authorList>
            <person name="Venturi V."/>
        </authorList>
    </citation>
    <scope>NUCLEOTIDE SEQUENCE [LARGE SCALE GENOMIC DNA]</scope>
    <source>
        <strain evidence="7 8">AG1002</strain>
    </source>
</reference>
<dbReference type="PANTHER" id="PTHR42718">
    <property type="entry name" value="MAJOR FACILITATOR SUPERFAMILY MULTIDRUG TRANSPORTER MFSC"/>
    <property type="match status" value="1"/>
</dbReference>
<proteinExistence type="predicted"/>
<feature type="transmembrane region" description="Helical" evidence="5">
    <location>
        <begin position="203"/>
        <end position="224"/>
    </location>
</feature>
<dbReference type="AlphaFoldDB" id="A0A3D9ECQ4"/>
<protein>
    <submittedName>
        <fullName evidence="7">Sugar phosphate permease</fullName>
    </submittedName>
</protein>
<dbReference type="InterPro" id="IPR036259">
    <property type="entry name" value="MFS_trans_sf"/>
</dbReference>
<dbReference type="Pfam" id="PF07690">
    <property type="entry name" value="MFS_1"/>
    <property type="match status" value="1"/>
</dbReference>
<evidence type="ECO:0000256" key="1">
    <source>
        <dbReference type="ARBA" id="ARBA00004141"/>
    </source>
</evidence>
<evidence type="ECO:0000256" key="5">
    <source>
        <dbReference type="SAM" id="Phobius"/>
    </source>
</evidence>
<dbReference type="InterPro" id="IPR005829">
    <property type="entry name" value="Sugar_transporter_CS"/>
</dbReference>
<evidence type="ECO:0000313" key="7">
    <source>
        <dbReference type="EMBL" id="RED00974.1"/>
    </source>
</evidence>
<feature type="transmembrane region" description="Helical" evidence="5">
    <location>
        <begin position="113"/>
        <end position="131"/>
    </location>
</feature>
<feature type="transmembrane region" description="Helical" evidence="5">
    <location>
        <begin position="335"/>
        <end position="357"/>
    </location>
</feature>
<name>A0A3D9ECQ4_ECTOL</name>
<keyword evidence="4 5" id="KW-0472">Membrane</keyword>
<dbReference type="RefSeq" id="WP_042136542.1">
    <property type="nucleotide sequence ID" value="NZ_QRDL01000006.1"/>
</dbReference>
<feature type="transmembrane region" description="Helical" evidence="5">
    <location>
        <begin position="170"/>
        <end position="191"/>
    </location>
</feature>
<dbReference type="PANTHER" id="PTHR42718:SF49">
    <property type="entry name" value="EXPORT PROTEIN"/>
    <property type="match status" value="1"/>
</dbReference>
<dbReference type="GO" id="GO:0016020">
    <property type="term" value="C:membrane"/>
    <property type="evidence" value="ECO:0007669"/>
    <property type="project" value="UniProtKB-SubCell"/>
</dbReference>
<feature type="transmembrane region" description="Helical" evidence="5">
    <location>
        <begin position="467"/>
        <end position="494"/>
    </location>
</feature>
<gene>
    <name evidence="7" type="ORF">DFO60_3814</name>
</gene>
<evidence type="ECO:0000259" key="6">
    <source>
        <dbReference type="PROSITE" id="PS50850"/>
    </source>
</evidence>
<dbReference type="CDD" id="cd17321">
    <property type="entry name" value="MFS_MMR_MDR_like"/>
    <property type="match status" value="1"/>
</dbReference>
<dbReference type="GO" id="GO:0022857">
    <property type="term" value="F:transmembrane transporter activity"/>
    <property type="evidence" value="ECO:0007669"/>
    <property type="project" value="InterPro"/>
</dbReference>
<keyword evidence="3 5" id="KW-1133">Transmembrane helix</keyword>
<dbReference type="Proteomes" id="UP000256988">
    <property type="component" value="Unassembled WGS sequence"/>
</dbReference>
<dbReference type="Gene3D" id="1.20.1720.10">
    <property type="entry name" value="Multidrug resistance protein D"/>
    <property type="match status" value="1"/>
</dbReference>
<evidence type="ECO:0000256" key="4">
    <source>
        <dbReference type="ARBA" id="ARBA00023136"/>
    </source>
</evidence>
<feature type="transmembrane region" description="Helical" evidence="5">
    <location>
        <begin position="84"/>
        <end position="107"/>
    </location>
</feature>
<dbReference type="EMBL" id="QRDL01000006">
    <property type="protein sequence ID" value="RED00974.1"/>
    <property type="molecule type" value="Genomic_DNA"/>
</dbReference>
<comment type="subcellular location">
    <subcellularLocation>
        <location evidence="1">Membrane</location>
        <topology evidence="1">Multi-pass membrane protein</topology>
    </subcellularLocation>
</comment>
<feature type="transmembrane region" description="Helical" evidence="5">
    <location>
        <begin position="271"/>
        <end position="294"/>
    </location>
</feature>
<dbReference type="PROSITE" id="PS50850">
    <property type="entry name" value="MFS"/>
    <property type="match status" value="1"/>
</dbReference>
<accession>A0A3D9ECQ4</accession>
<feature type="transmembrane region" description="Helical" evidence="5">
    <location>
        <begin position="51"/>
        <end position="72"/>
    </location>
</feature>
<organism evidence="7 8">
    <name type="scientific">Ectopseudomonas oleovorans</name>
    <name type="common">Pseudomonas oleovorans</name>
    <dbReference type="NCBI Taxonomy" id="301"/>
    <lineage>
        <taxon>Bacteria</taxon>
        <taxon>Pseudomonadati</taxon>
        <taxon>Pseudomonadota</taxon>
        <taxon>Gammaproteobacteria</taxon>
        <taxon>Pseudomonadales</taxon>
        <taxon>Pseudomonadaceae</taxon>
        <taxon>Ectopseudomonas</taxon>
    </lineage>
</organism>
<feature type="transmembrane region" description="Helical" evidence="5">
    <location>
        <begin position="306"/>
        <end position="328"/>
    </location>
</feature>
<evidence type="ECO:0000313" key="8">
    <source>
        <dbReference type="Proteomes" id="UP000256988"/>
    </source>
</evidence>
<dbReference type="Gene3D" id="1.20.1250.20">
    <property type="entry name" value="MFS general substrate transporter like domains"/>
    <property type="match status" value="1"/>
</dbReference>
<keyword evidence="2 5" id="KW-0812">Transmembrane</keyword>
<dbReference type="PROSITE" id="PS00216">
    <property type="entry name" value="SUGAR_TRANSPORT_1"/>
    <property type="match status" value="1"/>
</dbReference>
<dbReference type="InterPro" id="IPR020846">
    <property type="entry name" value="MFS_dom"/>
</dbReference>
<feature type="transmembrane region" description="Helical" evidence="5">
    <location>
        <begin position="407"/>
        <end position="425"/>
    </location>
</feature>
<feature type="transmembrane region" description="Helical" evidence="5">
    <location>
        <begin position="363"/>
        <end position="386"/>
    </location>
</feature>
<sequence length="500" mass="52155">MYRSPAVAMPMAPARYPIVFAICLAALVLPLSFTGGAVATPAIGAALHADAVAMAWITNAFMLSFGSLLMAAGTLADRYGRKRLFLAGVASFTLVSLLLAVAPSILWFDGLRAAQGVAAAAALAGGSAALAQEFEGAARTRVFSLLGTTFGLGLAFGPLLSGILLDEWGWRAIFLGIALLAGSAALVAWKWLRESRDPQASRLDVPGVLYFSGTLIAFTSAIILGPHQGWTSLEVTSLLLLTALGLLLFVRGQLRSRRPMLELRLFRLPRFLGVQLLPIGTCVCYIVFIVLLPLRLIGVEGLGATQAGLILLALTLPLLVVPLLAAWLTRWLPAGYLCGFGFLLAAMGLLALSRLPVGGELPALLLCLTLIGLGTGLPWGLMDGLALSVVPKERAGMAAGIFNTTRVAGEGVALAMALAILSTLIEGQLAQGLADWSAPARLALAQQVALGDLENLPLATSAVLQGAYLHSFATLLQGASLVTALIGLVTLLMLRPTRPS</sequence>
<dbReference type="SUPFAM" id="SSF103473">
    <property type="entry name" value="MFS general substrate transporter"/>
    <property type="match status" value="1"/>
</dbReference>